<evidence type="ECO:0000256" key="3">
    <source>
        <dbReference type="ARBA" id="ARBA00022679"/>
    </source>
</evidence>
<evidence type="ECO:0000256" key="6">
    <source>
        <dbReference type="ARBA" id="ARBA00022840"/>
    </source>
</evidence>
<gene>
    <name evidence="10" type="ORF">CSOL1703_00009535</name>
</gene>
<dbReference type="PROSITE" id="PS00107">
    <property type="entry name" value="PROTEIN_KINASE_ATP"/>
    <property type="match status" value="1"/>
</dbReference>
<comment type="catalytic activity">
    <reaction evidence="8">
        <text>L-seryl-[protein] + ATP = O-phospho-L-seryl-[protein] + ADP + H(+)</text>
        <dbReference type="Rhea" id="RHEA:17989"/>
        <dbReference type="Rhea" id="RHEA-COMP:9863"/>
        <dbReference type="Rhea" id="RHEA-COMP:11604"/>
        <dbReference type="ChEBI" id="CHEBI:15378"/>
        <dbReference type="ChEBI" id="CHEBI:29999"/>
        <dbReference type="ChEBI" id="CHEBI:30616"/>
        <dbReference type="ChEBI" id="CHEBI:83421"/>
        <dbReference type="ChEBI" id="CHEBI:456216"/>
        <dbReference type="EC" id="2.7.11.1"/>
    </reaction>
</comment>
<accession>A0A9N9YSV7</accession>
<evidence type="ECO:0000256" key="7">
    <source>
        <dbReference type="ARBA" id="ARBA00047899"/>
    </source>
</evidence>
<name>A0A9N9YSV7_9HYPO</name>
<feature type="binding site" evidence="9">
    <location>
        <position position="67"/>
    </location>
    <ligand>
        <name>ATP</name>
        <dbReference type="ChEBI" id="CHEBI:30616"/>
    </ligand>
</feature>
<reference evidence="10" key="1">
    <citation type="submission" date="2021-10" db="EMBL/GenBank/DDBJ databases">
        <authorList>
            <person name="Piombo E."/>
        </authorList>
    </citation>
    <scope>NUCLEOTIDE SEQUENCE</scope>
</reference>
<proteinExistence type="predicted"/>
<dbReference type="InterPro" id="IPR011009">
    <property type="entry name" value="Kinase-like_dom_sf"/>
</dbReference>
<evidence type="ECO:0000256" key="2">
    <source>
        <dbReference type="ARBA" id="ARBA00022527"/>
    </source>
</evidence>
<comment type="catalytic activity">
    <reaction evidence="7">
        <text>L-threonyl-[protein] + ATP = O-phospho-L-threonyl-[protein] + ADP + H(+)</text>
        <dbReference type="Rhea" id="RHEA:46608"/>
        <dbReference type="Rhea" id="RHEA-COMP:11060"/>
        <dbReference type="Rhea" id="RHEA-COMP:11605"/>
        <dbReference type="ChEBI" id="CHEBI:15378"/>
        <dbReference type="ChEBI" id="CHEBI:30013"/>
        <dbReference type="ChEBI" id="CHEBI:30616"/>
        <dbReference type="ChEBI" id="CHEBI:61977"/>
        <dbReference type="ChEBI" id="CHEBI:456216"/>
        <dbReference type="EC" id="2.7.11.1"/>
    </reaction>
</comment>
<dbReference type="EMBL" id="CABFOC020000003">
    <property type="protein sequence ID" value="CAH0043643.1"/>
    <property type="molecule type" value="Genomic_DNA"/>
</dbReference>
<evidence type="ECO:0000256" key="5">
    <source>
        <dbReference type="ARBA" id="ARBA00022777"/>
    </source>
</evidence>
<dbReference type="PANTHER" id="PTHR47634">
    <property type="entry name" value="PROTEIN KINASE DOMAIN-CONTAINING PROTEIN-RELATED"/>
    <property type="match status" value="1"/>
</dbReference>
<organism evidence="10 11">
    <name type="scientific">Clonostachys solani</name>
    <dbReference type="NCBI Taxonomy" id="160281"/>
    <lineage>
        <taxon>Eukaryota</taxon>
        <taxon>Fungi</taxon>
        <taxon>Dikarya</taxon>
        <taxon>Ascomycota</taxon>
        <taxon>Pezizomycotina</taxon>
        <taxon>Sordariomycetes</taxon>
        <taxon>Hypocreomycetidae</taxon>
        <taxon>Hypocreales</taxon>
        <taxon>Bionectriaceae</taxon>
        <taxon>Clonostachys</taxon>
    </lineage>
</organism>
<comment type="caution">
    <text evidence="10">The sequence shown here is derived from an EMBL/GenBank/DDBJ whole genome shotgun (WGS) entry which is preliminary data.</text>
</comment>
<dbReference type="Proteomes" id="UP000775872">
    <property type="component" value="Unassembled WGS sequence"/>
</dbReference>
<dbReference type="InterPro" id="IPR017441">
    <property type="entry name" value="Protein_kinase_ATP_BS"/>
</dbReference>
<dbReference type="OrthoDB" id="5979581at2759"/>
<dbReference type="GO" id="GO:0004674">
    <property type="term" value="F:protein serine/threonine kinase activity"/>
    <property type="evidence" value="ECO:0007669"/>
    <property type="project" value="UniProtKB-KW"/>
</dbReference>
<dbReference type="InterPro" id="IPR051334">
    <property type="entry name" value="SRPK"/>
</dbReference>
<evidence type="ECO:0000256" key="1">
    <source>
        <dbReference type="ARBA" id="ARBA00012513"/>
    </source>
</evidence>
<keyword evidence="2" id="KW-0723">Serine/threonine-protein kinase</keyword>
<dbReference type="SUPFAM" id="SSF56112">
    <property type="entry name" value="Protein kinase-like (PK-like)"/>
    <property type="match status" value="1"/>
</dbReference>
<evidence type="ECO:0000313" key="10">
    <source>
        <dbReference type="EMBL" id="CAH0043643.1"/>
    </source>
</evidence>
<evidence type="ECO:0000256" key="4">
    <source>
        <dbReference type="ARBA" id="ARBA00022741"/>
    </source>
</evidence>
<dbReference type="AlphaFoldDB" id="A0A9N9YSV7"/>
<keyword evidence="4 9" id="KW-0547">Nucleotide-binding</keyword>
<dbReference type="GO" id="GO:0050684">
    <property type="term" value="P:regulation of mRNA processing"/>
    <property type="evidence" value="ECO:0007669"/>
    <property type="project" value="TreeGrafter"/>
</dbReference>
<evidence type="ECO:0000313" key="11">
    <source>
        <dbReference type="Proteomes" id="UP000775872"/>
    </source>
</evidence>
<dbReference type="EC" id="2.7.11.1" evidence="1"/>
<dbReference type="GO" id="GO:0000245">
    <property type="term" value="P:spliceosomal complex assembly"/>
    <property type="evidence" value="ECO:0007669"/>
    <property type="project" value="TreeGrafter"/>
</dbReference>
<keyword evidence="6 9" id="KW-0067">ATP-binding</keyword>
<sequence>MATDPDCQSVGYSEEVERYEKGGFHPVHLGDRYDKGRYRIVHKIGSGGYSTVWLAFDSQLLTWVALKIVEADKSVVFEEKIKTCHDFTSAWADGRT</sequence>
<dbReference type="GO" id="GO:0005524">
    <property type="term" value="F:ATP binding"/>
    <property type="evidence" value="ECO:0007669"/>
    <property type="project" value="UniProtKB-UniRule"/>
</dbReference>
<evidence type="ECO:0000256" key="8">
    <source>
        <dbReference type="ARBA" id="ARBA00048679"/>
    </source>
</evidence>
<keyword evidence="11" id="KW-1185">Reference proteome</keyword>
<dbReference type="PANTHER" id="PTHR47634:SF9">
    <property type="entry name" value="PROTEIN KINASE DOMAIN-CONTAINING PROTEIN-RELATED"/>
    <property type="match status" value="1"/>
</dbReference>
<keyword evidence="3" id="KW-0808">Transferase</keyword>
<keyword evidence="5" id="KW-0418">Kinase</keyword>
<evidence type="ECO:0000256" key="9">
    <source>
        <dbReference type="PROSITE-ProRule" id="PRU10141"/>
    </source>
</evidence>
<protein>
    <recommendedName>
        <fullName evidence="1">non-specific serine/threonine protein kinase</fullName>
        <ecNumber evidence="1">2.7.11.1</ecNumber>
    </recommendedName>
</protein>
<dbReference type="Gene3D" id="3.30.200.20">
    <property type="entry name" value="Phosphorylase Kinase, domain 1"/>
    <property type="match status" value="1"/>
</dbReference>